<keyword evidence="4" id="KW-0227">DNA damage</keyword>
<evidence type="ECO:0000256" key="9">
    <source>
        <dbReference type="ARBA" id="ARBA00023242"/>
    </source>
</evidence>
<keyword evidence="11" id="KW-1185">Reference proteome</keyword>
<dbReference type="GO" id="GO:0000715">
    <property type="term" value="P:nucleotide-excision repair, DNA damage recognition"/>
    <property type="evidence" value="ECO:0007669"/>
    <property type="project" value="TreeGrafter"/>
</dbReference>
<evidence type="ECO:0000256" key="6">
    <source>
        <dbReference type="ARBA" id="ARBA00022833"/>
    </source>
</evidence>
<dbReference type="SUPFAM" id="SSF57716">
    <property type="entry name" value="Glucocorticoid receptor-like (DNA-binding domain)"/>
    <property type="match status" value="1"/>
</dbReference>
<dbReference type="GO" id="GO:0000110">
    <property type="term" value="C:nucleotide-excision repair factor 1 complex"/>
    <property type="evidence" value="ECO:0007669"/>
    <property type="project" value="TreeGrafter"/>
</dbReference>
<keyword evidence="7" id="KW-0238">DNA-binding</keyword>
<dbReference type="InterPro" id="IPR009061">
    <property type="entry name" value="DNA-bd_dom_put_sf"/>
</dbReference>
<dbReference type="InterPro" id="IPR022652">
    <property type="entry name" value="Znf_XPA_CS"/>
</dbReference>
<evidence type="ECO:0000256" key="8">
    <source>
        <dbReference type="ARBA" id="ARBA00023204"/>
    </source>
</evidence>
<organism evidence="10 11">
    <name type="scientific">Schistosoma margrebowiei</name>
    <dbReference type="NCBI Taxonomy" id="48269"/>
    <lineage>
        <taxon>Eukaryota</taxon>
        <taxon>Metazoa</taxon>
        <taxon>Spiralia</taxon>
        <taxon>Lophotrochozoa</taxon>
        <taxon>Platyhelminthes</taxon>
        <taxon>Trematoda</taxon>
        <taxon>Digenea</taxon>
        <taxon>Strigeidida</taxon>
        <taxon>Schistosomatoidea</taxon>
        <taxon>Schistosomatidae</taxon>
        <taxon>Schistosoma</taxon>
    </lineage>
</organism>
<keyword evidence="8" id="KW-0234">DNA repair</keyword>
<dbReference type="AlphaFoldDB" id="A0A183LC52"/>
<reference evidence="10 11" key="1">
    <citation type="submission" date="2018-11" db="EMBL/GenBank/DDBJ databases">
        <authorList>
            <consortium name="Pathogen Informatics"/>
        </authorList>
    </citation>
    <scope>NUCLEOTIDE SEQUENCE [LARGE SCALE GENOMIC DNA]</scope>
    <source>
        <strain evidence="10 11">Zambia</strain>
    </source>
</reference>
<comment type="similarity">
    <text evidence="2">Belongs to the XPA family.</text>
</comment>
<name>A0A183LC52_9TREM</name>
<gene>
    <name evidence="10" type="ORF">SMRZ_LOCUS1377</name>
</gene>
<dbReference type="EMBL" id="UZAI01000300">
    <property type="protein sequence ID" value="VDO51079.1"/>
    <property type="molecule type" value="Genomic_DNA"/>
</dbReference>
<dbReference type="GO" id="GO:0070914">
    <property type="term" value="P:UV-damage excision repair"/>
    <property type="evidence" value="ECO:0007669"/>
    <property type="project" value="TreeGrafter"/>
</dbReference>
<dbReference type="GO" id="GO:1901255">
    <property type="term" value="P:nucleotide-excision repair involved in interstrand cross-link repair"/>
    <property type="evidence" value="ECO:0007669"/>
    <property type="project" value="TreeGrafter"/>
</dbReference>
<dbReference type="GO" id="GO:0006284">
    <property type="term" value="P:base-excision repair"/>
    <property type="evidence" value="ECO:0007669"/>
    <property type="project" value="TreeGrafter"/>
</dbReference>
<evidence type="ECO:0000256" key="3">
    <source>
        <dbReference type="ARBA" id="ARBA00022723"/>
    </source>
</evidence>
<dbReference type="InterPro" id="IPR037129">
    <property type="entry name" value="XPA_sf"/>
</dbReference>
<evidence type="ECO:0000256" key="2">
    <source>
        <dbReference type="ARBA" id="ARBA00005548"/>
    </source>
</evidence>
<dbReference type="PANTHER" id="PTHR10142:SF0">
    <property type="entry name" value="DNA REPAIR PROTEIN COMPLEMENTING XP-A CELLS"/>
    <property type="match status" value="1"/>
</dbReference>
<proteinExistence type="inferred from homology"/>
<keyword evidence="6" id="KW-0862">Zinc</keyword>
<dbReference type="STRING" id="48269.A0A183LC52"/>
<dbReference type="Pfam" id="PF05181">
    <property type="entry name" value="XPA_C"/>
    <property type="match status" value="1"/>
</dbReference>
<dbReference type="Proteomes" id="UP000277204">
    <property type="component" value="Unassembled WGS sequence"/>
</dbReference>
<evidence type="ECO:0000256" key="7">
    <source>
        <dbReference type="ARBA" id="ARBA00023125"/>
    </source>
</evidence>
<evidence type="ECO:0000313" key="10">
    <source>
        <dbReference type="EMBL" id="VDO51079.1"/>
    </source>
</evidence>
<evidence type="ECO:0000256" key="1">
    <source>
        <dbReference type="ARBA" id="ARBA00004123"/>
    </source>
</evidence>
<dbReference type="InterPro" id="IPR000465">
    <property type="entry name" value="XPA/RAD14"/>
</dbReference>
<evidence type="ECO:0000313" key="11">
    <source>
        <dbReference type="Proteomes" id="UP000277204"/>
    </source>
</evidence>
<evidence type="ECO:0000256" key="5">
    <source>
        <dbReference type="ARBA" id="ARBA00022771"/>
    </source>
</evidence>
<dbReference type="SUPFAM" id="SSF46955">
    <property type="entry name" value="Putative DNA-binding domain"/>
    <property type="match status" value="1"/>
</dbReference>
<keyword evidence="3" id="KW-0479">Metal-binding</keyword>
<dbReference type="Pfam" id="PF01286">
    <property type="entry name" value="XPA_N"/>
    <property type="match status" value="1"/>
</dbReference>
<dbReference type="GO" id="GO:0008270">
    <property type="term" value="F:zinc ion binding"/>
    <property type="evidence" value="ECO:0007669"/>
    <property type="project" value="UniProtKB-KW"/>
</dbReference>
<dbReference type="NCBIfam" id="TIGR00598">
    <property type="entry name" value="rad14"/>
    <property type="match status" value="1"/>
</dbReference>
<keyword evidence="9" id="KW-0539">Nucleus</keyword>
<dbReference type="PANTHER" id="PTHR10142">
    <property type="entry name" value="DNA REPAIR PROTEIN COMPLEMENTING XP-A CELLS"/>
    <property type="match status" value="1"/>
</dbReference>
<keyword evidence="5" id="KW-0863">Zinc-finger</keyword>
<evidence type="ECO:0000256" key="4">
    <source>
        <dbReference type="ARBA" id="ARBA00022763"/>
    </source>
</evidence>
<sequence length="331" mass="38983">MDELTDAEHLRIEQNRKRALELRLSQVVANDRHDVYASVPQSKLNTKYLSDGGFFFEEENSNHNYPYTEKDEEFSDPELNATVKPKKRKQKCIKQSNAESNLLITESNVPIPPDQEKPTCDLCHKLFEESFLRKTFEVDVCDKCRDPKNIHALITKSSAKERYLLNDVDLDIREPKLNYLLKRNPHNSSWGDMRLYLEAQIAERALEIWGSEDALEKEREKRLKRNEESKLKSYSKKVKVLSESRGTINSYHKSLYLSSECDWFLLRTLGVYYKTFALFISELKLQTRSSLYTRVHKSHEHVFGPEKYDSKSDIYYKCCIECDYKSTYEKL</sequence>
<dbReference type="InterPro" id="IPR022656">
    <property type="entry name" value="XPA_C"/>
</dbReference>
<accession>A0A183LC52</accession>
<protein>
    <submittedName>
        <fullName evidence="10">Uncharacterized protein</fullName>
    </submittedName>
</protein>
<comment type="subcellular location">
    <subcellularLocation>
        <location evidence="1">Nucleus</location>
    </subcellularLocation>
</comment>
<dbReference type="CDD" id="cd21076">
    <property type="entry name" value="DBD_XPA"/>
    <property type="match status" value="1"/>
</dbReference>
<dbReference type="GO" id="GO:0003684">
    <property type="term" value="F:damaged DNA binding"/>
    <property type="evidence" value="ECO:0007669"/>
    <property type="project" value="InterPro"/>
</dbReference>
<dbReference type="Gene3D" id="3.90.530.10">
    <property type="entry name" value="XPA C-terminal domain"/>
    <property type="match status" value="1"/>
</dbReference>